<dbReference type="KEGG" id="dph:EHF33_16970"/>
<dbReference type="PANTHER" id="PTHR43399">
    <property type="entry name" value="SUBTILISIN-RELATED"/>
    <property type="match status" value="1"/>
</dbReference>
<organism evidence="8 9">
    <name type="scientific">Deinococcus psychrotolerans</name>
    <dbReference type="NCBI Taxonomy" id="2489213"/>
    <lineage>
        <taxon>Bacteria</taxon>
        <taxon>Thermotogati</taxon>
        <taxon>Deinococcota</taxon>
        <taxon>Deinococci</taxon>
        <taxon>Deinococcales</taxon>
        <taxon>Deinococcaceae</taxon>
        <taxon>Deinococcus</taxon>
    </lineage>
</organism>
<name>A0A3G8YI12_9DEIO</name>
<dbReference type="PROSITE" id="PS00138">
    <property type="entry name" value="SUBTILASE_SER"/>
    <property type="match status" value="1"/>
</dbReference>
<dbReference type="Proteomes" id="UP000276417">
    <property type="component" value="Plasmid unnamed1"/>
</dbReference>
<dbReference type="SUPFAM" id="SSF52743">
    <property type="entry name" value="Subtilisin-like"/>
    <property type="match status" value="1"/>
</dbReference>
<dbReference type="InterPro" id="IPR023828">
    <property type="entry name" value="Peptidase_S8_Ser-AS"/>
</dbReference>
<dbReference type="InterPro" id="IPR023827">
    <property type="entry name" value="Peptidase_S8_Asp-AS"/>
</dbReference>
<evidence type="ECO:0000256" key="6">
    <source>
        <dbReference type="RuleBase" id="RU003355"/>
    </source>
</evidence>
<evidence type="ECO:0000313" key="9">
    <source>
        <dbReference type="Proteomes" id="UP000276417"/>
    </source>
</evidence>
<dbReference type="PROSITE" id="PS00136">
    <property type="entry name" value="SUBTILASE_ASP"/>
    <property type="match status" value="1"/>
</dbReference>
<accession>A0A3G8YI12</accession>
<dbReference type="RefSeq" id="WP_124874384.1">
    <property type="nucleotide sequence ID" value="NZ_CP034185.1"/>
</dbReference>
<dbReference type="GO" id="GO:0006508">
    <property type="term" value="P:proteolysis"/>
    <property type="evidence" value="ECO:0007669"/>
    <property type="project" value="UniProtKB-KW"/>
</dbReference>
<keyword evidence="4 5" id="KW-0720">Serine protease</keyword>
<geneLocation type="plasmid" evidence="8 9">
    <name>unnamed1</name>
</geneLocation>
<keyword evidence="2 5" id="KW-0645">Protease</keyword>
<feature type="domain" description="Peptidase S8/S53" evidence="7">
    <location>
        <begin position="107"/>
        <end position="324"/>
    </location>
</feature>
<dbReference type="OrthoDB" id="9790784at2"/>
<evidence type="ECO:0000256" key="2">
    <source>
        <dbReference type="ARBA" id="ARBA00022670"/>
    </source>
</evidence>
<dbReference type="AlphaFoldDB" id="A0A3G8YI12"/>
<protein>
    <submittedName>
        <fullName evidence="8">Peptidase S8 and S53 subtilisin kexin sedolisin</fullName>
    </submittedName>
</protein>
<sequence>MPQSRFTSAGAQILAWHPEEGFALLGWQQAPLSVQAGQTSEANVDLFSSPEVQSSGVWAGGRSAWGGGSNHSAWSPDLLTQINFSQNSTTWKQIDLSGGRLLAPKLGAGIKIAVIDTGVDLNHPGLQGHFAPASEWKDFVDGDAVPQEVQPTGAAYGHGTGVAGILVQIAPKAVILPIRVLRPDGSGDLSAVVQAMDWAISKGAKIINVSLGSNTSSLSLNSILSLAAMRGVLLVASAGNNNQPRLTSPAANTANFLLSSNYLISVGSVDADDVKSSFSNYAYSLKLMAPGEHIYTAVPNNQVGYWSGTSFAAPMVSGALALALGQGAEAGSLPGKLASGSDDILSFNKNYAHQLGSGRLNLGKFLKSINSGSFRWF</sequence>
<dbReference type="Gene3D" id="3.40.50.200">
    <property type="entry name" value="Peptidase S8/S53 domain"/>
    <property type="match status" value="1"/>
</dbReference>
<dbReference type="Pfam" id="PF00082">
    <property type="entry name" value="Peptidase_S8"/>
    <property type="match status" value="1"/>
</dbReference>
<keyword evidence="8" id="KW-0614">Plasmid</keyword>
<gene>
    <name evidence="8" type="ORF">EHF33_16970</name>
</gene>
<reference evidence="8 9" key="1">
    <citation type="submission" date="2018-11" db="EMBL/GenBank/DDBJ databases">
        <title>Deinococcus shelandsis sp. nov., isolated from South Shetland Islands soil of Antarctica.</title>
        <authorList>
            <person name="Tian J."/>
        </authorList>
    </citation>
    <scope>NUCLEOTIDE SEQUENCE [LARGE SCALE GENOMIC DNA]</scope>
    <source>
        <strain evidence="8 9">S14-83T</strain>
        <plasmid evidence="8 9">unnamed1</plasmid>
    </source>
</reference>
<evidence type="ECO:0000256" key="5">
    <source>
        <dbReference type="PROSITE-ProRule" id="PRU01240"/>
    </source>
</evidence>
<evidence type="ECO:0000259" key="7">
    <source>
        <dbReference type="Pfam" id="PF00082"/>
    </source>
</evidence>
<evidence type="ECO:0000313" key="8">
    <source>
        <dbReference type="EMBL" id="AZI44595.1"/>
    </source>
</evidence>
<dbReference type="InterPro" id="IPR000209">
    <property type="entry name" value="Peptidase_S8/S53_dom"/>
</dbReference>
<proteinExistence type="inferred from homology"/>
<evidence type="ECO:0000256" key="3">
    <source>
        <dbReference type="ARBA" id="ARBA00022801"/>
    </source>
</evidence>
<dbReference type="InterPro" id="IPR051048">
    <property type="entry name" value="Peptidase_S8/S53_subtilisin"/>
</dbReference>
<dbReference type="EMBL" id="CP034185">
    <property type="protein sequence ID" value="AZI44595.1"/>
    <property type="molecule type" value="Genomic_DNA"/>
</dbReference>
<evidence type="ECO:0000256" key="1">
    <source>
        <dbReference type="ARBA" id="ARBA00011073"/>
    </source>
</evidence>
<dbReference type="GO" id="GO:0004252">
    <property type="term" value="F:serine-type endopeptidase activity"/>
    <property type="evidence" value="ECO:0007669"/>
    <property type="project" value="UniProtKB-UniRule"/>
</dbReference>
<feature type="active site" description="Charge relay system" evidence="5">
    <location>
        <position position="116"/>
    </location>
</feature>
<keyword evidence="9" id="KW-1185">Reference proteome</keyword>
<feature type="active site" description="Charge relay system" evidence="5">
    <location>
        <position position="310"/>
    </location>
</feature>
<dbReference type="PROSITE" id="PS51892">
    <property type="entry name" value="SUBTILASE"/>
    <property type="match status" value="1"/>
</dbReference>
<comment type="similarity">
    <text evidence="1 5 6">Belongs to the peptidase S8 family.</text>
</comment>
<feature type="active site" description="Charge relay system" evidence="5">
    <location>
        <position position="158"/>
    </location>
</feature>
<keyword evidence="3 5" id="KW-0378">Hydrolase</keyword>
<dbReference type="PANTHER" id="PTHR43399:SF4">
    <property type="entry name" value="CELL WALL-ASSOCIATED PROTEASE"/>
    <property type="match status" value="1"/>
</dbReference>
<dbReference type="InterPro" id="IPR036852">
    <property type="entry name" value="Peptidase_S8/S53_dom_sf"/>
</dbReference>
<evidence type="ECO:0000256" key="4">
    <source>
        <dbReference type="ARBA" id="ARBA00022825"/>
    </source>
</evidence>
<dbReference type="PRINTS" id="PR00723">
    <property type="entry name" value="SUBTILISIN"/>
</dbReference>
<dbReference type="InterPro" id="IPR015500">
    <property type="entry name" value="Peptidase_S8_subtilisin-rel"/>
</dbReference>